<dbReference type="SMART" id="SM00408">
    <property type="entry name" value="IGc2"/>
    <property type="match status" value="3"/>
</dbReference>
<dbReference type="PIRSF" id="PIRSF000628">
    <property type="entry name" value="FGFR"/>
    <property type="match status" value="1"/>
</dbReference>
<accession>A0A7K6HTM4</accession>
<feature type="disulfide bond" evidence="30">
    <location>
        <begin position="176"/>
        <end position="231"/>
    </location>
</feature>
<dbReference type="GO" id="GO:0008284">
    <property type="term" value="P:positive regulation of cell population proliferation"/>
    <property type="evidence" value="ECO:0007669"/>
    <property type="project" value="InterPro"/>
</dbReference>
<dbReference type="InterPro" id="IPR001245">
    <property type="entry name" value="Ser-Thr/Tyr_kinase_cat_dom"/>
</dbReference>
<evidence type="ECO:0000256" key="2">
    <source>
        <dbReference type="ARBA" id="ARBA00004251"/>
    </source>
</evidence>
<dbReference type="InterPro" id="IPR003599">
    <property type="entry name" value="Ig_sub"/>
</dbReference>
<evidence type="ECO:0000256" key="5">
    <source>
        <dbReference type="ARBA" id="ARBA00011902"/>
    </source>
</evidence>
<dbReference type="InterPro" id="IPR013098">
    <property type="entry name" value="Ig_I-set"/>
</dbReference>
<dbReference type="Proteomes" id="UP000521322">
    <property type="component" value="Unassembled WGS sequence"/>
</dbReference>
<evidence type="ECO:0000256" key="14">
    <source>
        <dbReference type="ARBA" id="ARBA00022741"/>
    </source>
</evidence>
<evidence type="ECO:0000256" key="11">
    <source>
        <dbReference type="ARBA" id="ARBA00022692"/>
    </source>
</evidence>
<dbReference type="GO" id="GO:0031410">
    <property type="term" value="C:cytoplasmic vesicle"/>
    <property type="evidence" value="ECO:0007669"/>
    <property type="project" value="UniProtKB-SubCell"/>
</dbReference>
<keyword evidence="7" id="KW-1003">Cell membrane</keyword>
<feature type="domain" description="Ig-like" evidence="37">
    <location>
        <begin position="33"/>
        <end position="118"/>
    </location>
</feature>
<dbReference type="InterPro" id="IPR003598">
    <property type="entry name" value="Ig_sub2"/>
</dbReference>
<evidence type="ECO:0000256" key="13">
    <source>
        <dbReference type="ARBA" id="ARBA00022737"/>
    </source>
</evidence>
<evidence type="ECO:0000256" key="32">
    <source>
        <dbReference type="PROSITE-ProRule" id="PRU10141"/>
    </source>
</evidence>
<keyword evidence="10" id="KW-0808">Transferase</keyword>
<dbReference type="InterPro" id="IPR013151">
    <property type="entry name" value="Immunoglobulin_dom"/>
</dbReference>
<dbReference type="FunFam" id="3.30.200.20:FF:000011">
    <property type="entry name" value="Fibroblast growth factor receptor"/>
    <property type="match status" value="1"/>
</dbReference>
<keyword evidence="16 29" id="KW-0067">ATP-binding</keyword>
<keyword evidence="18 34" id="KW-1133">Transmembrane helix</keyword>
<dbReference type="InterPro" id="IPR016248">
    <property type="entry name" value="FGF_rcpt_fam"/>
</dbReference>
<feature type="domain" description="Ig-like" evidence="37">
    <location>
        <begin position="256"/>
        <end position="358"/>
    </location>
</feature>
<evidence type="ECO:0000256" key="30">
    <source>
        <dbReference type="PIRSR" id="PIRSR000628-3"/>
    </source>
</evidence>
<proteinExistence type="predicted"/>
<dbReference type="Pfam" id="PF07679">
    <property type="entry name" value="I-set"/>
    <property type="match status" value="1"/>
</dbReference>
<feature type="glycosylation site" description="N-linked (GlcNAc...) asparagine" evidence="31">
    <location>
        <position position="241"/>
    </location>
</feature>
<dbReference type="GO" id="GO:0048513">
    <property type="term" value="P:animal organ development"/>
    <property type="evidence" value="ECO:0007669"/>
    <property type="project" value="UniProtKB-ARBA"/>
</dbReference>
<feature type="chain" id="PRO_5029850257" description="Fibroblast growth factor receptor 1" evidence="35">
    <location>
        <begin position="22"/>
        <end position="824"/>
    </location>
</feature>
<feature type="non-terminal residue" evidence="38">
    <location>
        <position position="824"/>
    </location>
</feature>
<dbReference type="PROSITE" id="PS50835">
    <property type="entry name" value="IG_LIKE"/>
    <property type="match status" value="3"/>
</dbReference>
<evidence type="ECO:0000256" key="25">
    <source>
        <dbReference type="ARBA" id="ARBA00023319"/>
    </source>
</evidence>
<feature type="glycosylation site" description="N-linked (GlcNAc...) asparagine" evidence="31">
    <location>
        <position position="331"/>
    </location>
</feature>
<dbReference type="GO" id="GO:0005886">
    <property type="term" value="C:plasma membrane"/>
    <property type="evidence" value="ECO:0007669"/>
    <property type="project" value="UniProtKB-SubCell"/>
</dbReference>
<dbReference type="Pfam" id="PF00047">
    <property type="entry name" value="ig"/>
    <property type="match status" value="1"/>
</dbReference>
<keyword evidence="20" id="KW-0829">Tyrosine-protein kinase</keyword>
<dbReference type="EMBL" id="VZRN01003000">
    <property type="protein sequence ID" value="NWV78975.1"/>
    <property type="molecule type" value="Genomic_DNA"/>
</dbReference>
<evidence type="ECO:0000256" key="6">
    <source>
        <dbReference type="ARBA" id="ARBA00015507"/>
    </source>
</evidence>
<evidence type="ECO:0000256" key="24">
    <source>
        <dbReference type="ARBA" id="ARBA00023242"/>
    </source>
</evidence>
<dbReference type="GO" id="GO:0030154">
    <property type="term" value="P:cell differentiation"/>
    <property type="evidence" value="ECO:0007669"/>
    <property type="project" value="UniProtKB-ARBA"/>
</dbReference>
<dbReference type="PROSITE" id="PS00109">
    <property type="entry name" value="PROTEIN_KINASE_TYR"/>
    <property type="match status" value="1"/>
</dbReference>
<feature type="glycosylation site" description="N-linked (GlcNAc...) asparagine" evidence="31">
    <location>
        <position position="228"/>
    </location>
</feature>
<keyword evidence="13" id="KW-0677">Repeat</keyword>
<dbReference type="GO" id="GO:0005829">
    <property type="term" value="C:cytosol"/>
    <property type="evidence" value="ECO:0007669"/>
    <property type="project" value="UniProtKB-SubCell"/>
</dbReference>
<feature type="region of interest" description="Disordered" evidence="33">
    <location>
        <begin position="782"/>
        <end position="824"/>
    </location>
</feature>
<dbReference type="InterPro" id="IPR007110">
    <property type="entry name" value="Ig-like_dom"/>
</dbReference>
<feature type="binding site" evidence="29">
    <location>
        <position position="626"/>
    </location>
    <ligand>
        <name>ATP</name>
        <dbReference type="ChEBI" id="CHEBI:30616"/>
    </ligand>
</feature>
<evidence type="ECO:0000256" key="9">
    <source>
        <dbReference type="ARBA" id="ARBA00022553"/>
    </source>
</evidence>
<feature type="binding site" evidence="29">
    <location>
        <begin position="483"/>
        <end position="489"/>
    </location>
    <ligand>
        <name>ATP</name>
        <dbReference type="ChEBI" id="CHEBI:30616"/>
    </ligand>
</feature>
<dbReference type="SMART" id="SM00409">
    <property type="entry name" value="IG"/>
    <property type="match status" value="3"/>
</dbReference>
<keyword evidence="14 32" id="KW-0547">Nucleotide-binding</keyword>
<comment type="subcellular location">
    <subcellularLocation>
        <location evidence="2">Cell membrane</location>
        <topology evidence="2">Single-pass type I membrane protein</topology>
    </subcellularLocation>
    <subcellularLocation>
        <location evidence="3">Cytoplasm</location>
        <location evidence="3">Cytosol</location>
    </subcellularLocation>
    <subcellularLocation>
        <location evidence="4">Cytoplasmic vesicle</location>
    </subcellularLocation>
    <subcellularLocation>
        <location evidence="1">Nucleus</location>
    </subcellularLocation>
</comment>
<dbReference type="CDD" id="cd05098">
    <property type="entry name" value="PTKc_FGFR1"/>
    <property type="match status" value="1"/>
</dbReference>
<dbReference type="GO" id="GO:0080090">
    <property type="term" value="P:regulation of primary metabolic process"/>
    <property type="evidence" value="ECO:0007669"/>
    <property type="project" value="UniProtKB-ARBA"/>
</dbReference>
<evidence type="ECO:0000256" key="4">
    <source>
        <dbReference type="ARBA" id="ARBA00004541"/>
    </source>
</evidence>
<evidence type="ECO:0000256" key="16">
    <source>
        <dbReference type="ARBA" id="ARBA00022840"/>
    </source>
</evidence>
<dbReference type="CDD" id="cd05857">
    <property type="entry name" value="IgI_2_FGFR"/>
    <property type="match status" value="1"/>
</dbReference>
<evidence type="ECO:0000256" key="12">
    <source>
        <dbReference type="ARBA" id="ARBA00022729"/>
    </source>
</evidence>
<dbReference type="PANTHER" id="PTHR24416">
    <property type="entry name" value="TYROSINE-PROTEIN KINASE RECEPTOR"/>
    <property type="match status" value="1"/>
</dbReference>
<feature type="region of interest" description="Disordered" evidence="33">
    <location>
        <begin position="121"/>
        <end position="149"/>
    </location>
</feature>
<dbReference type="SUPFAM" id="SSF48726">
    <property type="entry name" value="Immunoglobulin"/>
    <property type="match status" value="3"/>
</dbReference>
<feature type="glycosylation site" description="N-linked (GlcNAc...) asparagine" evidence="31">
    <location>
        <position position="76"/>
    </location>
</feature>
<keyword evidence="19 34" id="KW-0472">Membrane</keyword>
<dbReference type="CDD" id="cd04973">
    <property type="entry name" value="IgI_1_FGFR"/>
    <property type="match status" value="1"/>
</dbReference>
<evidence type="ECO:0000256" key="3">
    <source>
        <dbReference type="ARBA" id="ARBA00004514"/>
    </source>
</evidence>
<keyword evidence="25" id="KW-0393">Immunoglobulin domain</keyword>
<keyword evidence="15" id="KW-0418">Kinase</keyword>
<keyword evidence="24" id="KW-0539">Nucleus</keyword>
<keyword evidence="9" id="KW-0597">Phosphoprotein</keyword>
<evidence type="ECO:0000256" key="8">
    <source>
        <dbReference type="ARBA" id="ARBA00022490"/>
    </source>
</evidence>
<feature type="binding site" evidence="29">
    <location>
        <position position="567"/>
    </location>
    <ligand>
        <name>ATP</name>
        <dbReference type="ChEBI" id="CHEBI:30616"/>
    </ligand>
</feature>
<dbReference type="GO" id="GO:0005524">
    <property type="term" value="F:ATP binding"/>
    <property type="evidence" value="ECO:0007669"/>
    <property type="project" value="UniProtKB-UniRule"/>
</dbReference>
<dbReference type="AlphaFoldDB" id="A0A7K6HTM4"/>
<feature type="compositionally biased region" description="Acidic residues" evidence="33">
    <location>
        <begin position="124"/>
        <end position="134"/>
    </location>
</feature>
<sequence length="824" mass="91953">MFTWRCLILWAVLVAATLSAARPAPTLPDQALPKAKIEVESYSAHPGDLLQLRCRLRDDVQSINWVRDGIQLAENNRTRITGEEVEVRDVVPEDSGLYACMTNSPSGSETTYFSVNISDALPSAEDDDDEDDSSSEEKEADNTKPNQAIAPYWTYPEKMEKKLHAVPAAKTVKFKCPSSGTPNPTLRWLKNGKEFKPDHRIGGYKVQGAGAATWSIIMDSVVPSDKGNYTCIVENKYGSINHTYQLDVVERSPHRPILQAGLPANKTVALGSNVEFVCKVYSDPQPHIQWLKHIEVNGSKIGPDNLPYVQILKTAGVNTTDKEMEVLHLRNVSFEDAGEYTCLAGNSIGISHHSAWLTVLEAIEDTPAIMTSPFYLEIIIYCIGAFLISCMVVTIIIYKLKSTTKKTDFNSQLAVHKLAKSIPLRRQVSADSSSSMNSGVMLVRPSRLSSSGTPMLAGVSEYELPEDPRWELPRDRLILGKPLGEGCFGQVVLAEAIGLDKDKPNRVTKVAVKMLKSDATEKDLSDLISEMEMMKMIGKHKNIINLLGACTQDGPLYVIVEYASKGNLREYLQARRPPGMEYCYNPARVPEEQLSFKDLVSCAYQVARGMEYLASKKCIHRDLAARNVLVTEDNVMKIADFGLARDIHHIDYYKKTTNGRLPVKWMAPEALFDRIYTHQSDVWSFGVLLWEIFTLGGSPYPGVPVEELFKLLKEGHRMDKPSNCTNELYMMMRDCWHAVPSQRPTFKQLVEDLDRIVAMTSNQVGEEYLDLSMPLDQYSPGFPDTRSSTCSSGEDSVFSHDPLPDEPCLPKLPPQHSNGGLKRH</sequence>
<dbReference type="Pfam" id="PF13927">
    <property type="entry name" value="Ig_3"/>
    <property type="match status" value="1"/>
</dbReference>
<dbReference type="InterPro" id="IPR020635">
    <property type="entry name" value="Tyr_kinase_cat_dom"/>
</dbReference>
<feature type="glycosylation site" description="N-linked (GlcNAc...) asparagine" evidence="31">
    <location>
        <position position="116"/>
    </location>
</feature>
<feature type="glycosylation site" description="N-linked (GlcNAc...) asparagine" evidence="31">
    <location>
        <position position="265"/>
    </location>
</feature>
<dbReference type="Gene3D" id="2.60.40.10">
    <property type="entry name" value="Immunoglobulins"/>
    <property type="match status" value="3"/>
</dbReference>
<dbReference type="GO" id="GO:0010604">
    <property type="term" value="P:positive regulation of macromolecule metabolic process"/>
    <property type="evidence" value="ECO:0007669"/>
    <property type="project" value="UniProtKB-ARBA"/>
</dbReference>
<dbReference type="PRINTS" id="PR00109">
    <property type="entry name" value="TYRKINASE"/>
</dbReference>
<evidence type="ECO:0000256" key="15">
    <source>
        <dbReference type="ARBA" id="ARBA00022777"/>
    </source>
</evidence>
<dbReference type="InterPro" id="IPR036179">
    <property type="entry name" value="Ig-like_dom_sf"/>
</dbReference>
<evidence type="ECO:0000256" key="22">
    <source>
        <dbReference type="ARBA" id="ARBA00023170"/>
    </source>
</evidence>
<organism evidence="38 39">
    <name type="scientific">Dasyornis broadbenti</name>
    <name type="common">rufous bristle-bird</name>
    <dbReference type="NCBI Taxonomy" id="243059"/>
    <lineage>
        <taxon>Eukaryota</taxon>
        <taxon>Metazoa</taxon>
        <taxon>Chordata</taxon>
        <taxon>Craniata</taxon>
        <taxon>Vertebrata</taxon>
        <taxon>Euteleostomi</taxon>
        <taxon>Archelosauria</taxon>
        <taxon>Archosauria</taxon>
        <taxon>Dinosauria</taxon>
        <taxon>Saurischia</taxon>
        <taxon>Theropoda</taxon>
        <taxon>Coelurosauria</taxon>
        <taxon>Aves</taxon>
        <taxon>Neognathae</taxon>
        <taxon>Neoaves</taxon>
        <taxon>Telluraves</taxon>
        <taxon>Australaves</taxon>
        <taxon>Passeriformes</taxon>
        <taxon>Meliphagoidea</taxon>
        <taxon>Dasyornithidae</taxon>
        <taxon>Dasyornis</taxon>
    </lineage>
</organism>
<keyword evidence="39" id="KW-1185">Reference proteome</keyword>
<feature type="glycosylation site" description="N-linked (GlcNAc...) asparagine" evidence="31">
    <location>
        <position position="318"/>
    </location>
</feature>
<dbReference type="FunFam" id="2.60.40.10:FF:000016">
    <property type="entry name" value="Fibroblast growth factor receptor"/>
    <property type="match status" value="1"/>
</dbReference>
<dbReference type="EC" id="2.7.10.1" evidence="5"/>
<dbReference type="InterPro" id="IPR013783">
    <property type="entry name" value="Ig-like_fold"/>
</dbReference>
<feature type="signal peptide" evidence="35">
    <location>
        <begin position="1"/>
        <end position="21"/>
    </location>
</feature>
<feature type="binding site" evidence="29">
    <location>
        <begin position="561"/>
        <end position="563"/>
    </location>
    <ligand>
        <name>ATP</name>
        <dbReference type="ChEBI" id="CHEBI:30616"/>
    </ligand>
</feature>
<dbReference type="SUPFAM" id="SSF56112">
    <property type="entry name" value="Protein kinase-like (PK-like)"/>
    <property type="match status" value="1"/>
</dbReference>
<dbReference type="PROSITE" id="PS50011">
    <property type="entry name" value="PROTEIN_KINASE_DOM"/>
    <property type="match status" value="1"/>
</dbReference>
<evidence type="ECO:0000256" key="19">
    <source>
        <dbReference type="ARBA" id="ARBA00023136"/>
    </source>
</evidence>
<dbReference type="GO" id="GO:0005634">
    <property type="term" value="C:nucleus"/>
    <property type="evidence" value="ECO:0007669"/>
    <property type="project" value="UniProtKB-SubCell"/>
</dbReference>
<dbReference type="FunFam" id="2.60.40.10:FF:000408">
    <property type="entry name" value="Fibroblast growth factor receptor"/>
    <property type="match status" value="1"/>
</dbReference>
<evidence type="ECO:0000259" key="36">
    <source>
        <dbReference type="PROSITE" id="PS50011"/>
    </source>
</evidence>
<evidence type="ECO:0000313" key="39">
    <source>
        <dbReference type="Proteomes" id="UP000521322"/>
    </source>
</evidence>
<feature type="transmembrane region" description="Helical" evidence="34">
    <location>
        <begin position="378"/>
        <end position="398"/>
    </location>
</feature>
<feature type="glycosylation site" description="N-linked (GlcNAc...) asparagine" evidence="31">
    <location>
        <position position="297"/>
    </location>
</feature>
<evidence type="ECO:0000256" key="34">
    <source>
        <dbReference type="SAM" id="Phobius"/>
    </source>
</evidence>
<feature type="non-terminal residue" evidence="38">
    <location>
        <position position="1"/>
    </location>
</feature>
<dbReference type="GO" id="GO:0017134">
    <property type="term" value="F:fibroblast growth factor binding"/>
    <property type="evidence" value="ECO:0007669"/>
    <property type="project" value="TreeGrafter"/>
</dbReference>
<evidence type="ECO:0000256" key="28">
    <source>
        <dbReference type="PIRSR" id="PIRSR000628-1"/>
    </source>
</evidence>
<dbReference type="GO" id="GO:0043235">
    <property type="term" value="C:receptor complex"/>
    <property type="evidence" value="ECO:0007669"/>
    <property type="project" value="TreeGrafter"/>
</dbReference>
<dbReference type="InterPro" id="IPR011009">
    <property type="entry name" value="Kinase-like_dom_sf"/>
</dbReference>
<keyword evidence="8" id="KW-0963">Cytoplasm</keyword>
<feature type="active site" description="Proton acceptor" evidence="28">
    <location>
        <position position="622"/>
    </location>
</feature>
<feature type="domain" description="Ig-like" evidence="37">
    <location>
        <begin position="145"/>
        <end position="247"/>
    </location>
</feature>
<evidence type="ECO:0000256" key="29">
    <source>
        <dbReference type="PIRSR" id="PIRSR000628-2"/>
    </source>
</evidence>
<evidence type="ECO:0000256" key="17">
    <source>
        <dbReference type="ARBA" id="ARBA00022843"/>
    </source>
</evidence>
<feature type="compositionally biased region" description="Polar residues" evidence="33">
    <location>
        <begin position="785"/>
        <end position="794"/>
    </location>
</feature>
<keyword evidence="11 34" id="KW-0812">Transmembrane</keyword>
<comment type="catalytic activity">
    <reaction evidence="27">
        <text>L-tyrosyl-[protein] + ATP = O-phospho-L-tyrosyl-[protein] + ADP + H(+)</text>
        <dbReference type="Rhea" id="RHEA:10596"/>
        <dbReference type="Rhea" id="RHEA-COMP:10136"/>
        <dbReference type="Rhea" id="RHEA-COMP:20101"/>
        <dbReference type="ChEBI" id="CHEBI:15378"/>
        <dbReference type="ChEBI" id="CHEBI:30616"/>
        <dbReference type="ChEBI" id="CHEBI:46858"/>
        <dbReference type="ChEBI" id="CHEBI:61978"/>
        <dbReference type="ChEBI" id="CHEBI:456216"/>
        <dbReference type="EC" id="2.7.10.1"/>
    </reaction>
</comment>
<evidence type="ECO:0000256" key="20">
    <source>
        <dbReference type="ARBA" id="ARBA00023137"/>
    </source>
</evidence>
<evidence type="ECO:0000256" key="33">
    <source>
        <dbReference type="SAM" id="MobiDB-lite"/>
    </source>
</evidence>
<dbReference type="GO" id="GO:0045597">
    <property type="term" value="P:positive regulation of cell differentiation"/>
    <property type="evidence" value="ECO:0007669"/>
    <property type="project" value="TreeGrafter"/>
</dbReference>
<feature type="binding site" evidence="29 32">
    <location>
        <position position="513"/>
    </location>
    <ligand>
        <name>ATP</name>
        <dbReference type="ChEBI" id="CHEBI:30616"/>
    </ligand>
</feature>
<evidence type="ECO:0000256" key="7">
    <source>
        <dbReference type="ARBA" id="ARBA00022475"/>
    </source>
</evidence>
<evidence type="ECO:0000256" key="35">
    <source>
        <dbReference type="SAM" id="SignalP"/>
    </source>
</evidence>
<keyword evidence="26" id="KW-0968">Cytoplasmic vesicle</keyword>
<dbReference type="FunFam" id="2.60.40.10:FF:000020">
    <property type="entry name" value="Fibroblast growth factor receptor"/>
    <property type="match status" value="1"/>
</dbReference>
<keyword evidence="22" id="KW-0675">Receptor</keyword>
<evidence type="ECO:0000256" key="31">
    <source>
        <dbReference type="PIRSR" id="PIRSR000628-4"/>
    </source>
</evidence>
<evidence type="ECO:0000313" key="38">
    <source>
        <dbReference type="EMBL" id="NWV78975.1"/>
    </source>
</evidence>
<dbReference type="FunFam" id="1.10.510.10:FF:000007">
    <property type="entry name" value="Fibroblast growth factor receptor"/>
    <property type="match status" value="1"/>
</dbReference>
<feature type="disulfide bond" evidence="30">
    <location>
        <begin position="54"/>
        <end position="100"/>
    </location>
</feature>
<name>A0A7K6HTM4_9PASS</name>
<keyword evidence="21 30" id="KW-1015">Disulfide bond</keyword>
<dbReference type="SMART" id="SM00219">
    <property type="entry name" value="TyrKc"/>
    <property type="match status" value="1"/>
</dbReference>
<evidence type="ECO:0000256" key="23">
    <source>
        <dbReference type="ARBA" id="ARBA00023180"/>
    </source>
</evidence>
<gene>
    <name evidence="38" type="primary">Fgfr1</name>
    <name evidence="38" type="ORF">DASBRO_R05212</name>
</gene>
<feature type="binding site" evidence="29">
    <location>
        <position position="640"/>
    </location>
    <ligand>
        <name>ATP</name>
        <dbReference type="ChEBI" id="CHEBI:30616"/>
    </ligand>
</feature>
<evidence type="ECO:0000256" key="1">
    <source>
        <dbReference type="ARBA" id="ARBA00004123"/>
    </source>
</evidence>
<comment type="caution">
    <text evidence="38">The sequence shown here is derived from an EMBL/GenBank/DDBJ whole genome shotgun (WGS) entry which is preliminary data.</text>
</comment>
<evidence type="ECO:0000256" key="21">
    <source>
        <dbReference type="ARBA" id="ARBA00023157"/>
    </source>
</evidence>
<feature type="disulfide bond" evidence="30">
    <location>
        <begin position="278"/>
        <end position="342"/>
    </location>
</feature>
<evidence type="ECO:0000259" key="37">
    <source>
        <dbReference type="PROSITE" id="PS50835"/>
    </source>
</evidence>
<dbReference type="InterPro" id="IPR050122">
    <property type="entry name" value="RTK"/>
</dbReference>
<dbReference type="InterPro" id="IPR008266">
    <property type="entry name" value="Tyr_kinase_AS"/>
</dbReference>
<dbReference type="GO" id="GO:0005007">
    <property type="term" value="F:fibroblast growth factor receptor activity"/>
    <property type="evidence" value="ECO:0007669"/>
    <property type="project" value="InterPro"/>
</dbReference>
<keyword evidence="23 31" id="KW-0325">Glycoprotein</keyword>
<dbReference type="Gene3D" id="3.30.200.20">
    <property type="entry name" value="Phosphorylase Kinase, domain 1"/>
    <property type="match status" value="1"/>
</dbReference>
<protein>
    <recommendedName>
        <fullName evidence="6">Fibroblast growth factor receptor 1</fullName>
        <ecNumber evidence="5">2.7.10.1</ecNumber>
    </recommendedName>
</protein>
<dbReference type="PROSITE" id="PS00107">
    <property type="entry name" value="PROTEIN_KINASE_ATP"/>
    <property type="match status" value="1"/>
</dbReference>
<keyword evidence="12 35" id="KW-0732">Signal</keyword>
<dbReference type="Pfam" id="PF07714">
    <property type="entry name" value="PK_Tyr_Ser-Thr"/>
    <property type="match status" value="1"/>
</dbReference>
<dbReference type="PANTHER" id="PTHR24416:SF131">
    <property type="entry name" value="FIBROBLAST GROWTH FACTOR RECEPTOR 1"/>
    <property type="match status" value="1"/>
</dbReference>
<dbReference type="InterPro" id="IPR028174">
    <property type="entry name" value="FGF_rcpt_1"/>
</dbReference>
<keyword evidence="17" id="KW-0832">Ubl conjugation</keyword>
<feature type="domain" description="Protein kinase" evidence="36">
    <location>
        <begin position="477"/>
        <end position="769"/>
    </location>
</feature>
<evidence type="ECO:0000256" key="26">
    <source>
        <dbReference type="ARBA" id="ARBA00023329"/>
    </source>
</evidence>
<reference evidence="38 39" key="1">
    <citation type="submission" date="2019-09" db="EMBL/GenBank/DDBJ databases">
        <title>Bird 10,000 Genomes (B10K) Project - Family phase.</title>
        <authorList>
            <person name="Zhang G."/>
        </authorList>
    </citation>
    <scope>NUCLEOTIDE SEQUENCE [LARGE SCALE GENOMIC DNA]</scope>
    <source>
        <strain evidence="38">B10K-DU-029-49</strain>
        <tissue evidence="38">Liver</tissue>
    </source>
</reference>
<dbReference type="InterPro" id="IPR000719">
    <property type="entry name" value="Prot_kinase_dom"/>
</dbReference>
<evidence type="ECO:0000256" key="18">
    <source>
        <dbReference type="ARBA" id="ARBA00022989"/>
    </source>
</evidence>
<evidence type="ECO:0000256" key="10">
    <source>
        <dbReference type="ARBA" id="ARBA00022679"/>
    </source>
</evidence>
<dbReference type="InterPro" id="IPR017441">
    <property type="entry name" value="Protein_kinase_ATP_BS"/>
</dbReference>
<evidence type="ECO:0000256" key="27">
    <source>
        <dbReference type="ARBA" id="ARBA00051243"/>
    </source>
</evidence>
<dbReference type="Gene3D" id="1.10.510.10">
    <property type="entry name" value="Transferase(Phosphotransferase) domain 1"/>
    <property type="match status" value="1"/>
</dbReference>